<dbReference type="PRINTS" id="PR00364">
    <property type="entry name" value="DISEASERSIST"/>
</dbReference>
<keyword evidence="3" id="KW-0677">Repeat</keyword>
<keyword evidence="4" id="KW-0547">Nucleotide-binding</keyword>
<dbReference type="InterPro" id="IPR058922">
    <property type="entry name" value="WHD_DRP"/>
</dbReference>
<dbReference type="AlphaFoldDB" id="A0ABC9B312"/>
<dbReference type="InterPro" id="IPR042197">
    <property type="entry name" value="Apaf_helical"/>
</dbReference>
<feature type="domain" description="Disease resistance N-terminal" evidence="8">
    <location>
        <begin position="19"/>
        <end position="107"/>
    </location>
</feature>
<dbReference type="GO" id="GO:0042742">
    <property type="term" value="P:defense response to bacterium"/>
    <property type="evidence" value="ECO:0007669"/>
    <property type="project" value="UniProtKB-ARBA"/>
</dbReference>
<evidence type="ECO:0000313" key="12">
    <source>
        <dbReference type="Proteomes" id="UP001497457"/>
    </source>
</evidence>
<keyword evidence="6" id="KW-0175">Coiled coil</keyword>
<dbReference type="Gene3D" id="3.80.10.10">
    <property type="entry name" value="Ribonuclease Inhibitor"/>
    <property type="match status" value="1"/>
</dbReference>
<dbReference type="FunFam" id="3.40.50.300:FF:001091">
    <property type="entry name" value="Probable disease resistance protein At1g61300"/>
    <property type="match status" value="1"/>
</dbReference>
<dbReference type="GO" id="GO:0000166">
    <property type="term" value="F:nucleotide binding"/>
    <property type="evidence" value="ECO:0007669"/>
    <property type="project" value="UniProtKB-KW"/>
</dbReference>
<dbReference type="Pfam" id="PF00931">
    <property type="entry name" value="NB-ARC"/>
    <property type="match status" value="1"/>
</dbReference>
<evidence type="ECO:0000313" key="11">
    <source>
        <dbReference type="EMBL" id="CAL4991190.1"/>
    </source>
</evidence>
<gene>
    <name evidence="11" type="ORF">URODEC1_LOCUS60547</name>
</gene>
<dbReference type="Proteomes" id="UP001497457">
    <property type="component" value="Chromosome 24b"/>
</dbReference>
<dbReference type="Gene3D" id="1.10.8.430">
    <property type="entry name" value="Helical domain of apoptotic protease-activating factors"/>
    <property type="match status" value="1"/>
</dbReference>
<organism evidence="11 12">
    <name type="scientific">Urochloa decumbens</name>
    <dbReference type="NCBI Taxonomy" id="240449"/>
    <lineage>
        <taxon>Eukaryota</taxon>
        <taxon>Viridiplantae</taxon>
        <taxon>Streptophyta</taxon>
        <taxon>Embryophyta</taxon>
        <taxon>Tracheophyta</taxon>
        <taxon>Spermatophyta</taxon>
        <taxon>Magnoliopsida</taxon>
        <taxon>Liliopsida</taxon>
        <taxon>Poales</taxon>
        <taxon>Poaceae</taxon>
        <taxon>PACMAD clade</taxon>
        <taxon>Panicoideae</taxon>
        <taxon>Panicodae</taxon>
        <taxon>Paniceae</taxon>
        <taxon>Melinidinae</taxon>
        <taxon>Urochloa</taxon>
    </lineage>
</organism>
<dbReference type="InterPro" id="IPR036388">
    <property type="entry name" value="WH-like_DNA-bd_sf"/>
</dbReference>
<evidence type="ECO:0000256" key="4">
    <source>
        <dbReference type="ARBA" id="ARBA00022741"/>
    </source>
</evidence>
<evidence type="ECO:0000259" key="9">
    <source>
        <dbReference type="Pfam" id="PF23559"/>
    </source>
</evidence>
<evidence type="ECO:0000259" key="10">
    <source>
        <dbReference type="Pfam" id="PF23598"/>
    </source>
</evidence>
<keyword evidence="2" id="KW-0433">Leucine-rich repeat</keyword>
<dbReference type="InterPro" id="IPR027417">
    <property type="entry name" value="P-loop_NTPase"/>
</dbReference>
<dbReference type="InterPro" id="IPR032675">
    <property type="entry name" value="LRR_dom_sf"/>
</dbReference>
<dbReference type="InterPro" id="IPR041118">
    <property type="entry name" value="Rx_N"/>
</dbReference>
<dbReference type="Gene3D" id="1.20.5.4130">
    <property type="match status" value="1"/>
</dbReference>
<evidence type="ECO:0000256" key="2">
    <source>
        <dbReference type="ARBA" id="ARBA00022614"/>
    </source>
</evidence>
<feature type="domain" description="Disease resistance protein winged helix" evidence="9">
    <location>
        <begin position="421"/>
        <end position="493"/>
    </location>
</feature>
<dbReference type="EMBL" id="OZ075134">
    <property type="protein sequence ID" value="CAL4991190.1"/>
    <property type="molecule type" value="Genomic_DNA"/>
</dbReference>
<dbReference type="GO" id="GO:0002758">
    <property type="term" value="P:innate immune response-activating signaling pathway"/>
    <property type="evidence" value="ECO:0007669"/>
    <property type="project" value="UniProtKB-ARBA"/>
</dbReference>
<comment type="similarity">
    <text evidence="1">Belongs to the disease resistance NB-LRR family.</text>
</comment>
<dbReference type="Pfam" id="PF23559">
    <property type="entry name" value="WHD_DRP"/>
    <property type="match status" value="1"/>
</dbReference>
<feature type="domain" description="NB-ARC" evidence="7">
    <location>
        <begin position="178"/>
        <end position="326"/>
    </location>
</feature>
<dbReference type="InterPro" id="IPR001611">
    <property type="entry name" value="Leu-rich_rpt"/>
</dbReference>
<keyword evidence="12" id="KW-1185">Reference proteome</keyword>
<evidence type="ECO:0000256" key="6">
    <source>
        <dbReference type="ARBA" id="ARBA00023054"/>
    </source>
</evidence>
<reference evidence="11 12" key="2">
    <citation type="submission" date="2024-10" db="EMBL/GenBank/DDBJ databases">
        <authorList>
            <person name="Ryan C."/>
        </authorList>
    </citation>
    <scope>NUCLEOTIDE SEQUENCE [LARGE SCALE GENOMIC DNA]</scope>
</reference>
<evidence type="ECO:0000256" key="3">
    <source>
        <dbReference type="ARBA" id="ARBA00022737"/>
    </source>
</evidence>
<evidence type="ECO:0000259" key="8">
    <source>
        <dbReference type="Pfam" id="PF18052"/>
    </source>
</evidence>
<dbReference type="PROSITE" id="PS51450">
    <property type="entry name" value="LRR"/>
    <property type="match status" value="1"/>
</dbReference>
<dbReference type="CDD" id="cd14798">
    <property type="entry name" value="RX-CC_like"/>
    <property type="match status" value="1"/>
</dbReference>
<dbReference type="InterPro" id="IPR044974">
    <property type="entry name" value="Disease_R_plants"/>
</dbReference>
<dbReference type="InterPro" id="IPR002182">
    <property type="entry name" value="NB-ARC"/>
</dbReference>
<dbReference type="Gene3D" id="1.10.10.10">
    <property type="entry name" value="Winged helix-like DNA-binding domain superfamily/Winged helix DNA-binding domain"/>
    <property type="match status" value="1"/>
</dbReference>
<dbReference type="PANTHER" id="PTHR23155:SF1116">
    <property type="entry name" value="OS12G0273300 PROTEIN"/>
    <property type="match status" value="1"/>
</dbReference>
<dbReference type="FunFam" id="1.10.10.10:FF:000322">
    <property type="entry name" value="Probable disease resistance protein At1g63360"/>
    <property type="match status" value="1"/>
</dbReference>
<dbReference type="Pfam" id="PF18052">
    <property type="entry name" value="Rx_N"/>
    <property type="match status" value="1"/>
</dbReference>
<evidence type="ECO:0000259" key="7">
    <source>
        <dbReference type="Pfam" id="PF00931"/>
    </source>
</evidence>
<proteinExistence type="inferred from homology"/>
<dbReference type="InterPro" id="IPR055414">
    <property type="entry name" value="LRR_R13L4/SHOC2-like"/>
</dbReference>
<dbReference type="InterPro" id="IPR038005">
    <property type="entry name" value="RX-like_CC"/>
</dbReference>
<dbReference type="SUPFAM" id="SSF52540">
    <property type="entry name" value="P-loop containing nucleoside triphosphate hydrolases"/>
    <property type="match status" value="1"/>
</dbReference>
<protein>
    <submittedName>
        <fullName evidence="11">Uncharacterized protein</fullName>
    </submittedName>
</protein>
<dbReference type="Gene3D" id="3.40.50.300">
    <property type="entry name" value="P-loop containing nucleotide triphosphate hydrolases"/>
    <property type="match status" value="1"/>
</dbReference>
<dbReference type="PANTHER" id="PTHR23155">
    <property type="entry name" value="DISEASE RESISTANCE PROTEIN RP"/>
    <property type="match status" value="1"/>
</dbReference>
<evidence type="ECO:0000256" key="1">
    <source>
        <dbReference type="ARBA" id="ARBA00008894"/>
    </source>
</evidence>
<feature type="domain" description="Disease resistance R13L4/SHOC-2-like LRR" evidence="10">
    <location>
        <begin position="541"/>
        <end position="900"/>
    </location>
</feature>
<evidence type="ECO:0000256" key="5">
    <source>
        <dbReference type="ARBA" id="ARBA00022821"/>
    </source>
</evidence>
<accession>A0ABC9B312</accession>
<name>A0ABC9B312_9POAL</name>
<reference evidence="12" key="1">
    <citation type="submission" date="2024-06" db="EMBL/GenBank/DDBJ databases">
        <authorList>
            <person name="Ryan C."/>
        </authorList>
    </citation>
    <scope>NUCLEOTIDE SEQUENCE [LARGE SCALE GENOMIC DNA]</scope>
</reference>
<dbReference type="GO" id="GO:0009626">
    <property type="term" value="P:plant-type hypersensitive response"/>
    <property type="evidence" value="ECO:0007669"/>
    <property type="project" value="UniProtKB-ARBA"/>
</dbReference>
<keyword evidence="5" id="KW-0611">Plant defense</keyword>
<sequence>MEDFGVLPNLSMEVVTGALPSLIPKLADLLAGEYNLQKGVKGEIMFLQAELEAMKTALEKLSSDQIDDKQDKIWARDVRELSYDIEDSIDTFMIRGDGRSEPHGFKKFIDRSLGLLTRARIRHRIATDIRDIKSRVIEVHERRERYKISSVAAQPVKVTSDPRLYSQYAKETELVGIEETRDEIIEILMGRNDKIVSIVGFGGLGKTTLAKAVYDKLRAQFDCSAFVSVSQNPHEDKLFQDMFYQLANKNNARINVIDEIKEFLQSKRCIIVLDDIWDISVWNLMTHALPDNNDGYRIITTTRNFNVAQQLCGAYYKLKPLCLHDSKILLHRRIFANEPDQMAEVSDKILKKCAGVPLAIITIASLLANKGGNIIEWHKVYKSMGTGLENNAAVSNMRKILSLSYYDMPSHLRICLLYLSVFPEDYMINKVRLINIWIAEGFIQCGKQGQSLFDVGESYFNDLLNRSMIQPVHDWYSGVIEECRVHDMVHDLIRSLSNEENFVAVQNDTGNTSPSNAIRRLSLQNAKEDHFMTRIAKSLQQVRSVFVFPSDVPLMPALESFRVTRVLDLHGCNLSQCHNLKYLGKLYHLRYLGLRRTSIAQLPREIGTLSFLQTLDITRNKISSLPPTLIQLKSLMFLYTDWSTRLPSGIGNMTCLEYLLLHIDDSTTDAIEEMGQLLELRVLRIVFNKWHNNLVEYLRKLQKVKNLYIEVIDGRRSVGGLDAWVAPQHLCRLNTVRSCWFSTLPAWMNRSVLPNLSFLWIAVRELQLKDLEILGRLPALHSLELEVDHVSLGIHGRFVVGAGSFPCLVHCKFWGFIEPVVFQQGAMPRLRELYLDLLFMWEARETTNGDGSLDMGIRNLPLLQDVLIELRSEVASSEEVERVKATFRCAAEIHPNHPRLTIL</sequence>
<dbReference type="SUPFAM" id="SSF52058">
    <property type="entry name" value="L domain-like"/>
    <property type="match status" value="1"/>
</dbReference>
<dbReference type="Pfam" id="PF23598">
    <property type="entry name" value="LRR_14"/>
    <property type="match status" value="1"/>
</dbReference>